<name>A0A9D4QQL4_DREPO</name>
<reference evidence="2" key="1">
    <citation type="journal article" date="2019" name="bioRxiv">
        <title>The Genome of the Zebra Mussel, Dreissena polymorpha: A Resource for Invasive Species Research.</title>
        <authorList>
            <person name="McCartney M.A."/>
            <person name="Auch B."/>
            <person name="Kono T."/>
            <person name="Mallez S."/>
            <person name="Zhang Y."/>
            <person name="Obille A."/>
            <person name="Becker A."/>
            <person name="Abrahante J.E."/>
            <person name="Garbe J."/>
            <person name="Badalamenti J.P."/>
            <person name="Herman A."/>
            <person name="Mangelson H."/>
            <person name="Liachko I."/>
            <person name="Sullivan S."/>
            <person name="Sone E.D."/>
            <person name="Koren S."/>
            <person name="Silverstein K.A.T."/>
            <person name="Beckman K.B."/>
            <person name="Gohl D.M."/>
        </authorList>
    </citation>
    <scope>NUCLEOTIDE SEQUENCE</scope>
    <source>
        <strain evidence="2">Duluth1</strain>
        <tissue evidence="2">Whole animal</tissue>
    </source>
</reference>
<protein>
    <submittedName>
        <fullName evidence="2">Uncharacterized protein</fullName>
    </submittedName>
</protein>
<comment type="caution">
    <text evidence="2">The sequence shown here is derived from an EMBL/GenBank/DDBJ whole genome shotgun (WGS) entry which is preliminary data.</text>
</comment>
<proteinExistence type="predicted"/>
<evidence type="ECO:0000313" key="3">
    <source>
        <dbReference type="Proteomes" id="UP000828390"/>
    </source>
</evidence>
<accession>A0A9D4QQL4</accession>
<dbReference type="AlphaFoldDB" id="A0A9D4QQL4"/>
<evidence type="ECO:0000313" key="2">
    <source>
        <dbReference type="EMBL" id="KAH3839744.1"/>
    </source>
</evidence>
<evidence type="ECO:0000313" key="1">
    <source>
        <dbReference type="EMBL" id="KAH3839743.1"/>
    </source>
</evidence>
<keyword evidence="3" id="KW-1185">Reference proteome</keyword>
<dbReference type="EMBL" id="JAIWYP010000004">
    <property type="protein sequence ID" value="KAH3839743.1"/>
    <property type="molecule type" value="Genomic_DNA"/>
</dbReference>
<organism evidence="2 3">
    <name type="scientific">Dreissena polymorpha</name>
    <name type="common">Zebra mussel</name>
    <name type="synonym">Mytilus polymorpha</name>
    <dbReference type="NCBI Taxonomy" id="45954"/>
    <lineage>
        <taxon>Eukaryota</taxon>
        <taxon>Metazoa</taxon>
        <taxon>Spiralia</taxon>
        <taxon>Lophotrochozoa</taxon>
        <taxon>Mollusca</taxon>
        <taxon>Bivalvia</taxon>
        <taxon>Autobranchia</taxon>
        <taxon>Heteroconchia</taxon>
        <taxon>Euheterodonta</taxon>
        <taxon>Imparidentia</taxon>
        <taxon>Neoheterodontei</taxon>
        <taxon>Myida</taxon>
        <taxon>Dreissenoidea</taxon>
        <taxon>Dreissenidae</taxon>
        <taxon>Dreissena</taxon>
    </lineage>
</organism>
<gene>
    <name evidence="1" type="ORF">DPMN_113177</name>
    <name evidence="2" type="ORF">DPMN_113178</name>
</gene>
<reference evidence="2" key="2">
    <citation type="submission" date="2020-11" db="EMBL/GenBank/DDBJ databases">
        <authorList>
            <person name="McCartney M.A."/>
            <person name="Auch B."/>
            <person name="Kono T."/>
            <person name="Mallez S."/>
            <person name="Becker A."/>
            <person name="Gohl D.M."/>
            <person name="Silverstein K.A.T."/>
            <person name="Koren S."/>
            <person name="Bechman K.B."/>
            <person name="Herman A."/>
            <person name="Abrahante J.E."/>
            <person name="Garbe J."/>
        </authorList>
    </citation>
    <scope>NUCLEOTIDE SEQUENCE</scope>
    <source>
        <strain evidence="2">Duluth1</strain>
        <tissue evidence="2">Whole animal</tissue>
    </source>
</reference>
<dbReference type="Proteomes" id="UP000828390">
    <property type="component" value="Unassembled WGS sequence"/>
</dbReference>
<dbReference type="EMBL" id="JAIWYP010000004">
    <property type="protein sequence ID" value="KAH3839744.1"/>
    <property type="molecule type" value="Genomic_DNA"/>
</dbReference>
<sequence>MQRYVDLTACRGTYISPHAEVHRYPRMQRYVDLTACRGTLISPHAEVHRFRTPEVRISHRVHRYIDLTLQRYIDLTLKRYSDLTACRGT</sequence>